<dbReference type="EMBL" id="JACXJA010000007">
    <property type="protein sequence ID" value="MBD2861781.1"/>
    <property type="molecule type" value="Genomic_DNA"/>
</dbReference>
<dbReference type="Proteomes" id="UP000639396">
    <property type="component" value="Unassembled WGS sequence"/>
</dbReference>
<feature type="compositionally biased region" description="Low complexity" evidence="1">
    <location>
        <begin position="96"/>
        <end position="116"/>
    </location>
</feature>
<dbReference type="RefSeq" id="WP_190926097.1">
    <property type="nucleotide sequence ID" value="NZ_JACXJA010000007.1"/>
</dbReference>
<feature type="region of interest" description="Disordered" evidence="1">
    <location>
        <begin position="94"/>
        <end position="132"/>
    </location>
</feature>
<keyword evidence="4" id="KW-1185">Reference proteome</keyword>
<evidence type="ECO:0000313" key="4">
    <source>
        <dbReference type="Proteomes" id="UP000639396"/>
    </source>
</evidence>
<evidence type="ECO:0000256" key="2">
    <source>
        <dbReference type="SAM" id="Phobius"/>
    </source>
</evidence>
<name>A0A927GYD2_9BACL</name>
<keyword evidence="2" id="KW-1133">Transmembrane helix</keyword>
<feature type="transmembrane region" description="Helical" evidence="2">
    <location>
        <begin position="6"/>
        <end position="27"/>
    </location>
</feature>
<sequence length="132" mass="14814">MQQWLYDHPWITYILIFAFLVYIYNKVFRMRKLPPLKDAVIYLTIAVGAGILTLFQLDLELPIVISLGVAVALMLTVRIRYWMIERENRKNGISTAAAQDARQPSPDAAAPSAGSDLPSKGVRAVKKDKPQA</sequence>
<dbReference type="Pfam" id="PF14036">
    <property type="entry name" value="YlaH"/>
    <property type="match status" value="1"/>
</dbReference>
<proteinExistence type="predicted"/>
<feature type="transmembrane region" description="Helical" evidence="2">
    <location>
        <begin position="39"/>
        <end position="57"/>
    </location>
</feature>
<reference evidence="3" key="1">
    <citation type="submission" date="2020-09" db="EMBL/GenBank/DDBJ databases">
        <title>A novel bacterium of genus Paenibacillus, isolated from South China Sea.</title>
        <authorList>
            <person name="Huang H."/>
            <person name="Mo K."/>
            <person name="Hu Y."/>
        </authorList>
    </citation>
    <scope>NUCLEOTIDE SEQUENCE</scope>
    <source>
        <strain evidence="3">IB182363</strain>
    </source>
</reference>
<evidence type="ECO:0000256" key="1">
    <source>
        <dbReference type="SAM" id="MobiDB-lite"/>
    </source>
</evidence>
<keyword evidence="2" id="KW-0472">Membrane</keyword>
<keyword evidence="2" id="KW-0812">Transmembrane</keyword>
<feature type="transmembrane region" description="Helical" evidence="2">
    <location>
        <begin position="63"/>
        <end position="81"/>
    </location>
</feature>
<protein>
    <submittedName>
        <fullName evidence="3">YlaH-like family protein</fullName>
    </submittedName>
</protein>
<comment type="caution">
    <text evidence="3">The sequence shown here is derived from an EMBL/GenBank/DDBJ whole genome shotgun (WGS) entry which is preliminary data.</text>
</comment>
<evidence type="ECO:0000313" key="3">
    <source>
        <dbReference type="EMBL" id="MBD2861781.1"/>
    </source>
</evidence>
<dbReference type="AlphaFoldDB" id="A0A927GYD2"/>
<accession>A0A927GYD2</accession>
<dbReference type="InterPro" id="IPR025620">
    <property type="entry name" value="YlaH"/>
</dbReference>
<gene>
    <name evidence="3" type="ORF">IDH45_07285</name>
</gene>
<organism evidence="3 4">
    <name type="scientific">Paenibacillus oceani</name>
    <dbReference type="NCBI Taxonomy" id="2772510"/>
    <lineage>
        <taxon>Bacteria</taxon>
        <taxon>Bacillati</taxon>
        <taxon>Bacillota</taxon>
        <taxon>Bacilli</taxon>
        <taxon>Bacillales</taxon>
        <taxon>Paenibacillaceae</taxon>
        <taxon>Paenibacillus</taxon>
    </lineage>
</organism>